<dbReference type="Gene3D" id="2.40.420.20">
    <property type="match status" value="1"/>
</dbReference>
<accession>Q3A0J5</accession>
<dbReference type="RefSeq" id="WP_011342663.1">
    <property type="nucleotide sequence ID" value="NC_007498.2"/>
</dbReference>
<evidence type="ECO:0000256" key="2">
    <source>
        <dbReference type="SAM" id="Coils"/>
    </source>
</evidence>
<dbReference type="KEGG" id="pca:Pcar_2877"/>
<dbReference type="SUPFAM" id="SSF111369">
    <property type="entry name" value="HlyD-like secretion proteins"/>
    <property type="match status" value="1"/>
</dbReference>
<dbReference type="PANTHER" id="PTHR30469">
    <property type="entry name" value="MULTIDRUG RESISTANCE PROTEIN MDTA"/>
    <property type="match status" value="1"/>
</dbReference>
<name>Q3A0J5_SYNC1</name>
<dbReference type="Gene3D" id="1.10.287.470">
    <property type="entry name" value="Helix hairpin bin"/>
    <property type="match status" value="1"/>
</dbReference>
<dbReference type="NCBIfam" id="TIGR01730">
    <property type="entry name" value="RND_mfp"/>
    <property type="match status" value="1"/>
</dbReference>
<organism evidence="4 5">
    <name type="scientific">Syntrophotalea carbinolica (strain DSM 2380 / NBRC 103641 / GraBd1)</name>
    <name type="common">Pelobacter carbinolicus</name>
    <dbReference type="NCBI Taxonomy" id="338963"/>
    <lineage>
        <taxon>Bacteria</taxon>
        <taxon>Pseudomonadati</taxon>
        <taxon>Thermodesulfobacteriota</taxon>
        <taxon>Desulfuromonadia</taxon>
        <taxon>Desulfuromonadales</taxon>
        <taxon>Syntrophotaleaceae</taxon>
        <taxon>Syntrophotalea</taxon>
    </lineage>
</organism>
<feature type="coiled-coil region" evidence="2">
    <location>
        <begin position="163"/>
        <end position="190"/>
    </location>
</feature>
<dbReference type="InterPro" id="IPR006143">
    <property type="entry name" value="RND_pump_MFP"/>
</dbReference>
<dbReference type="Pfam" id="PF25917">
    <property type="entry name" value="BSH_RND"/>
    <property type="match status" value="1"/>
</dbReference>
<dbReference type="eggNOG" id="COG0845">
    <property type="taxonomic scope" value="Bacteria"/>
</dbReference>
<feature type="domain" description="Multidrug resistance protein MdtA-like barrel-sandwich hybrid" evidence="3">
    <location>
        <begin position="66"/>
        <end position="218"/>
    </location>
</feature>
<dbReference type="HOGENOM" id="CLU_018816_14_4_7"/>
<evidence type="ECO:0000313" key="5">
    <source>
        <dbReference type="Proteomes" id="UP000002534"/>
    </source>
</evidence>
<dbReference type="OrthoDB" id="9806939at2"/>
<sequence>MKGLPYQKRTLALVAVFVPLLGLFVYVALRSGPLAPVSVVLATVENKNISPALFGIGTVKARFTYKIGPTSPGRLKQLNVYVGDSVKSGQVLGEMDPVDLNARLQSMDAAIKRAKAQLGEAEVRHNFAQTQATRYEGLLKTRSTSEEIFATKQQDLLVAGAALTAAHQEIARLSAEKTALKEQLKNLSLIAPSDGLVVSRDVDPGTTVVAGQTVAEVIDPDTLWVNVRFDQIHAHGLAAGLPARITLRSHPGKVLSGRVFRVEPLADAVTEESLAKVVFDQIPGPFPPLGELAEITVALPPLPPAPVIPGAAVHFVDGRTGVWQVIDGDLRFTSISRGPVDLDGYLQIREGLKAGDRVVAYSENALNTRSRIHIVDHILEVDQ</sequence>
<dbReference type="GO" id="GO:0015562">
    <property type="term" value="F:efflux transmembrane transporter activity"/>
    <property type="evidence" value="ECO:0007669"/>
    <property type="project" value="TreeGrafter"/>
</dbReference>
<feature type="coiled-coil region" evidence="2">
    <location>
        <begin position="104"/>
        <end position="131"/>
    </location>
</feature>
<comment type="similarity">
    <text evidence="1">Belongs to the membrane fusion protein (MFP) (TC 8.A.1) family.</text>
</comment>
<reference evidence="5" key="1">
    <citation type="submission" date="2005-10" db="EMBL/GenBank/DDBJ databases">
        <title>Complete sequence of Pelobacter carbinolicus DSM 2380.</title>
        <authorList>
            <person name="Copeland A."/>
            <person name="Lucas S."/>
            <person name="Lapidus A."/>
            <person name="Barry K."/>
            <person name="Detter J.C."/>
            <person name="Glavina T."/>
            <person name="Hammon N."/>
            <person name="Israni S."/>
            <person name="Pitluck S."/>
            <person name="Chertkov O."/>
            <person name="Schmutz J."/>
            <person name="Larimer F."/>
            <person name="Land M."/>
            <person name="Kyrpides N."/>
            <person name="Ivanova N."/>
            <person name="Richardson P."/>
        </authorList>
    </citation>
    <scope>NUCLEOTIDE SEQUENCE [LARGE SCALE GENOMIC DNA]</scope>
    <source>
        <strain evidence="5">DSM 2380 / NBRC 103641 / GraBd1</strain>
    </source>
</reference>
<dbReference type="Proteomes" id="UP000002534">
    <property type="component" value="Chromosome"/>
</dbReference>
<protein>
    <submittedName>
        <fullName evidence="4">Efflux pump, RND family, membrane fusion protein</fullName>
    </submittedName>
</protein>
<dbReference type="Gene3D" id="2.40.50.100">
    <property type="match status" value="1"/>
</dbReference>
<proteinExistence type="inferred from homology"/>
<dbReference type="Gene3D" id="2.40.30.170">
    <property type="match status" value="1"/>
</dbReference>
<keyword evidence="5" id="KW-1185">Reference proteome</keyword>
<gene>
    <name evidence="4" type="ordered locus">Pcar_2877</name>
</gene>
<reference evidence="4 5" key="2">
    <citation type="journal article" date="2012" name="BMC Genomics">
        <title>The genome of Pelobacter carbinolicus reveals surprising metabolic capabilities and physiological features.</title>
        <authorList>
            <person name="Aklujkar M."/>
            <person name="Haveman S.A."/>
            <person name="Didonato R.Jr."/>
            <person name="Chertkov O."/>
            <person name="Han C.S."/>
            <person name="Land M.L."/>
            <person name="Brown P."/>
            <person name="Lovley D.R."/>
        </authorList>
    </citation>
    <scope>NUCLEOTIDE SEQUENCE [LARGE SCALE GENOMIC DNA]</scope>
    <source>
        <strain evidence="5">DSM 2380 / NBRC 103641 / GraBd1</strain>
    </source>
</reference>
<dbReference type="AlphaFoldDB" id="Q3A0J5"/>
<evidence type="ECO:0000256" key="1">
    <source>
        <dbReference type="ARBA" id="ARBA00009477"/>
    </source>
</evidence>
<evidence type="ECO:0000259" key="3">
    <source>
        <dbReference type="Pfam" id="PF25917"/>
    </source>
</evidence>
<evidence type="ECO:0000313" key="4">
    <source>
        <dbReference type="EMBL" id="ABA90112.1"/>
    </source>
</evidence>
<dbReference type="STRING" id="338963.Pcar_2877"/>
<dbReference type="GO" id="GO:1990281">
    <property type="term" value="C:efflux pump complex"/>
    <property type="evidence" value="ECO:0007669"/>
    <property type="project" value="TreeGrafter"/>
</dbReference>
<dbReference type="EMBL" id="CP000142">
    <property type="protein sequence ID" value="ABA90112.1"/>
    <property type="molecule type" value="Genomic_DNA"/>
</dbReference>
<keyword evidence="2" id="KW-0175">Coiled coil</keyword>
<dbReference type="InterPro" id="IPR058625">
    <property type="entry name" value="MdtA-like_BSH"/>
</dbReference>
<dbReference type="PANTHER" id="PTHR30469:SF15">
    <property type="entry name" value="HLYD FAMILY OF SECRETION PROTEINS"/>
    <property type="match status" value="1"/>
</dbReference>